<dbReference type="Gene3D" id="2.60.120.260">
    <property type="entry name" value="Galactose-binding domain-like"/>
    <property type="match status" value="1"/>
</dbReference>
<dbReference type="GO" id="GO:0006013">
    <property type="term" value="P:mannose metabolic process"/>
    <property type="evidence" value="ECO:0007669"/>
    <property type="project" value="InterPro"/>
</dbReference>
<dbReference type="Pfam" id="PF01074">
    <property type="entry name" value="Glyco_hydro_38N"/>
    <property type="match status" value="1"/>
</dbReference>
<gene>
    <name evidence="4" type="ORF">CE91St16_12250</name>
</gene>
<dbReference type="InterPro" id="IPR011330">
    <property type="entry name" value="Glyco_hydro/deAcase_b/a-brl"/>
</dbReference>
<name>A0AA37KLT0_9BACT</name>
<dbReference type="EMBL" id="BQOL01000001">
    <property type="protein sequence ID" value="GKI18317.1"/>
    <property type="molecule type" value="Genomic_DNA"/>
</dbReference>
<dbReference type="SUPFAM" id="SSF88713">
    <property type="entry name" value="Glycoside hydrolase/deacetylase"/>
    <property type="match status" value="1"/>
</dbReference>
<evidence type="ECO:0000313" key="5">
    <source>
        <dbReference type="Proteomes" id="UP001055105"/>
    </source>
</evidence>
<evidence type="ECO:0000259" key="3">
    <source>
        <dbReference type="Pfam" id="PF09261"/>
    </source>
</evidence>
<evidence type="ECO:0000256" key="1">
    <source>
        <dbReference type="SAM" id="SignalP"/>
    </source>
</evidence>
<sequence length="1164" mass="129919">MKKLLLLWLLMLATTAAVHAQRVEVYRQLPSDQITASASSTLRGSSAAAAVDGAGMRGDLHEANNLGHGMWVSQASAGTVRYSPSTREGVVWFLCQVGDKNSPPRQIDQIRIWNHNQNEHTRRGLNKVYVEYSADGQTWQLLPDGRLDYHVIPESVGRNPEPADLILNTPGLKARYICFTAAAGGEGNHYDRNDPVVMREAADMHQNPDYYGLAEIRFYTKERADVRTLAPVSELSLAASQGYLKTPEGPSREFTLRFDNPIYAGADLAFECGGRTWNAEIAPSGVGVVRYDGLFPAGYMEETAKLDVRLTSRQGTVEKRFEVPAARKWTVNFLSHSHQDIGYTHRQMDVMKLQWRNLERAMDLAERTKDYPEGARYRWNTEATWSIAGYLEAYAGTDKAARLIQAVRDGVINIDAPLGSILTGICRQEELMHMFDDAHRLAREIGVEVNTAMMSDVPGQVWGLATAMSKNGVKYYSPGPNYVPFYGKIGNDRAAALHVEWGDRPFYWQSQSGTDKVLVWQAGRGYSWFHGWLAGRLSVCGVEPIWNYLQELETDEFPYNTCYLRYTVHGDNGPPDELMPDVIRAWNERYDSPQFRITTTKEFFTAFEEQYGEYLPTYGGDMTPTWEDGASSTARETAMNRESAARLTRTEILWSMLSPESDYPARELAEAWKNVLLFSEHTWGASASGPDPYSQFTKDLWAGKKMYADSADVQSRRLCDEAMAGITAGEGYVQVLNTNLWPRTDVVTVAADLTGKRLLAPSGEPVAVQRLHDGGWIFLAEEVPALSSSVYRIVPAAPAAKAKKSPAAPVSMIGGNVLDNGLVRVAVDPAKGTIRSLKAAGADYEYAAGEGLNDYIYSGRIAADPRGIDRVTRVEVLDDGPVAATLRIVSDAPGCNALWRDVTVYRGLGRVDIRNTVDKQDILEHESVRFVFPFNFAHPEITMDLAMSEMHPEREQLAGVNKHYYSLLNGMAVGDLEHAVCLTTLDAPFVELGTPSGEDYRLNPRHGYGWWPSAQISPVVYSWVMNNTWRTNYKASQGGVASFRYSLQICDPFDLKLKQRGAEREQPLIAVESGRAEPVGRLFRLEGRNRIAVSGIAPSADGTGYIVRLQNMGDQSVHSAFVWGRMKARRVSVCDYREQPLAPFDDRSFWMKPFEYLMLKVETE</sequence>
<dbReference type="Gene3D" id="2.70.98.30">
    <property type="entry name" value="Golgi alpha-mannosidase II, domain 4"/>
    <property type="match status" value="1"/>
</dbReference>
<dbReference type="GO" id="GO:0004559">
    <property type="term" value="F:alpha-mannosidase activity"/>
    <property type="evidence" value="ECO:0007669"/>
    <property type="project" value="InterPro"/>
</dbReference>
<protein>
    <recommendedName>
        <fullName evidence="6">Glycosyl hydrolase family 38</fullName>
    </recommendedName>
</protein>
<dbReference type="PANTHER" id="PTHR46017:SF1">
    <property type="entry name" value="ALPHA-MANNOSIDASE 2C1"/>
    <property type="match status" value="1"/>
</dbReference>
<comment type="caution">
    <text evidence="4">The sequence shown here is derived from an EMBL/GenBank/DDBJ whole genome shotgun (WGS) entry which is preliminary data.</text>
</comment>
<dbReference type="RefSeq" id="WP_244076276.1">
    <property type="nucleotide sequence ID" value="NZ_AP025581.1"/>
</dbReference>
<dbReference type="AlphaFoldDB" id="A0AA37KLT0"/>
<accession>A0AA37KLT0</accession>
<dbReference type="GO" id="GO:0009313">
    <property type="term" value="P:oligosaccharide catabolic process"/>
    <property type="evidence" value="ECO:0007669"/>
    <property type="project" value="TreeGrafter"/>
</dbReference>
<feature type="chain" id="PRO_5041453074" description="Glycosyl hydrolase family 38" evidence="1">
    <location>
        <begin position="21"/>
        <end position="1164"/>
    </location>
</feature>
<feature type="domain" description="Glycoside hydrolase family 38 central" evidence="3">
    <location>
        <begin position="625"/>
        <end position="704"/>
    </location>
</feature>
<dbReference type="InterPro" id="IPR027291">
    <property type="entry name" value="Glyco_hydro_38_N_sf"/>
</dbReference>
<dbReference type="SUPFAM" id="SSF74650">
    <property type="entry name" value="Galactose mutarotase-like"/>
    <property type="match status" value="1"/>
</dbReference>
<proteinExistence type="predicted"/>
<feature type="signal peptide" evidence="1">
    <location>
        <begin position="1"/>
        <end position="20"/>
    </location>
</feature>
<dbReference type="PANTHER" id="PTHR46017">
    <property type="entry name" value="ALPHA-MANNOSIDASE 2C1"/>
    <property type="match status" value="1"/>
</dbReference>
<evidence type="ECO:0000313" key="4">
    <source>
        <dbReference type="EMBL" id="GKI18317.1"/>
    </source>
</evidence>
<dbReference type="Proteomes" id="UP001055105">
    <property type="component" value="Unassembled WGS sequence"/>
</dbReference>
<feature type="domain" description="Glycoside hydrolase family 38 N-terminal" evidence="2">
    <location>
        <begin position="331"/>
        <end position="618"/>
    </location>
</feature>
<dbReference type="GO" id="GO:0030246">
    <property type="term" value="F:carbohydrate binding"/>
    <property type="evidence" value="ECO:0007669"/>
    <property type="project" value="InterPro"/>
</dbReference>
<keyword evidence="1" id="KW-0732">Signal</keyword>
<reference evidence="4" key="1">
    <citation type="submission" date="2022-01" db="EMBL/GenBank/DDBJ databases">
        <title>Novel bile acid biosynthetic pathways are enriched in the microbiome of centenarians.</title>
        <authorList>
            <person name="Sato Y."/>
            <person name="Atarashi K."/>
            <person name="Plichta R.D."/>
            <person name="Arai Y."/>
            <person name="Sasajima S."/>
            <person name="Kearney M.S."/>
            <person name="Suda W."/>
            <person name="Takeshita K."/>
            <person name="Sasaki T."/>
            <person name="Okamoto S."/>
            <person name="Skelly N.A."/>
            <person name="Okamura Y."/>
            <person name="Vlamakis H."/>
            <person name="Li Y."/>
            <person name="Tanoue T."/>
            <person name="Takei H."/>
            <person name="Nittono H."/>
            <person name="Narushima S."/>
            <person name="Irie J."/>
            <person name="Itoh H."/>
            <person name="Moriya K."/>
            <person name="Sugiura Y."/>
            <person name="Suematsu M."/>
            <person name="Moritoki N."/>
            <person name="Shibata S."/>
            <person name="Littman R.D."/>
            <person name="Fischbach A.M."/>
            <person name="Uwamino Y."/>
            <person name="Inoue T."/>
            <person name="Honda A."/>
            <person name="Hattori M."/>
            <person name="Murai T."/>
            <person name="Xavier J.R."/>
            <person name="Hirose N."/>
            <person name="Honda K."/>
        </authorList>
    </citation>
    <scope>NUCLEOTIDE SEQUENCE</scope>
    <source>
        <strain evidence="4">CE91-St16</strain>
    </source>
</reference>
<organism evidence="4 5">
    <name type="scientific">Alistipes finegoldii</name>
    <dbReference type="NCBI Taxonomy" id="214856"/>
    <lineage>
        <taxon>Bacteria</taxon>
        <taxon>Pseudomonadati</taxon>
        <taxon>Bacteroidota</taxon>
        <taxon>Bacteroidia</taxon>
        <taxon>Bacteroidales</taxon>
        <taxon>Rikenellaceae</taxon>
        <taxon>Alistipes</taxon>
    </lineage>
</organism>
<evidence type="ECO:0008006" key="6">
    <source>
        <dbReference type="Google" id="ProtNLM"/>
    </source>
</evidence>
<dbReference type="InterPro" id="IPR000602">
    <property type="entry name" value="Glyco_hydro_38_N"/>
</dbReference>
<dbReference type="Gene3D" id="3.20.110.10">
    <property type="entry name" value="Glycoside hydrolase 38, N terminal domain"/>
    <property type="match status" value="1"/>
</dbReference>
<evidence type="ECO:0000259" key="2">
    <source>
        <dbReference type="Pfam" id="PF01074"/>
    </source>
</evidence>
<dbReference type="InterPro" id="IPR015341">
    <property type="entry name" value="Glyco_hydro_38_cen"/>
</dbReference>
<dbReference type="CDD" id="cd10791">
    <property type="entry name" value="GH38N_AMII_like_1"/>
    <property type="match status" value="1"/>
</dbReference>
<dbReference type="InterPro" id="IPR011013">
    <property type="entry name" value="Gal_mutarotase_sf_dom"/>
</dbReference>
<dbReference type="Pfam" id="PF09261">
    <property type="entry name" value="Alpha-mann_mid"/>
    <property type="match status" value="1"/>
</dbReference>